<feature type="compositionally biased region" description="Low complexity" evidence="1">
    <location>
        <begin position="132"/>
        <end position="151"/>
    </location>
</feature>
<protein>
    <submittedName>
        <fullName evidence="2">Uncharacterized protein</fullName>
    </submittedName>
</protein>
<accession>K5WCP2</accession>
<dbReference type="RefSeq" id="XP_007394609.1">
    <property type="nucleotide sequence ID" value="XM_007394547.1"/>
</dbReference>
<feature type="compositionally biased region" description="Pro residues" evidence="1">
    <location>
        <begin position="51"/>
        <end position="66"/>
    </location>
</feature>
<evidence type="ECO:0000256" key="1">
    <source>
        <dbReference type="SAM" id="MobiDB-lite"/>
    </source>
</evidence>
<feature type="compositionally biased region" description="Basic residues" evidence="1">
    <location>
        <begin position="218"/>
        <end position="227"/>
    </location>
</feature>
<reference evidence="2 3" key="1">
    <citation type="journal article" date="2012" name="BMC Genomics">
        <title>Comparative genomics of the white-rot fungi, Phanerochaete carnosa and P. chrysosporium, to elucidate the genetic basis of the distinct wood types they colonize.</title>
        <authorList>
            <person name="Suzuki H."/>
            <person name="MacDonald J."/>
            <person name="Syed K."/>
            <person name="Salamov A."/>
            <person name="Hori C."/>
            <person name="Aerts A."/>
            <person name="Henrissat B."/>
            <person name="Wiebenga A."/>
            <person name="vanKuyk P.A."/>
            <person name="Barry K."/>
            <person name="Lindquist E."/>
            <person name="LaButti K."/>
            <person name="Lapidus A."/>
            <person name="Lucas S."/>
            <person name="Coutinho P."/>
            <person name="Gong Y."/>
            <person name="Samejima M."/>
            <person name="Mahadevan R."/>
            <person name="Abou-Zaid M."/>
            <person name="de Vries R.P."/>
            <person name="Igarashi K."/>
            <person name="Yadav J.S."/>
            <person name="Grigoriev I.V."/>
            <person name="Master E.R."/>
        </authorList>
    </citation>
    <scope>NUCLEOTIDE SEQUENCE [LARGE SCALE GENOMIC DNA]</scope>
    <source>
        <strain evidence="2 3">HHB-10118-sp</strain>
    </source>
</reference>
<dbReference type="AlphaFoldDB" id="K5WCP2"/>
<evidence type="ECO:0000313" key="2">
    <source>
        <dbReference type="EMBL" id="EKM56774.1"/>
    </source>
</evidence>
<dbReference type="GeneID" id="18912686"/>
<name>K5WCP2_PHACS</name>
<feature type="compositionally biased region" description="Low complexity" evidence="1">
    <location>
        <begin position="103"/>
        <end position="124"/>
    </location>
</feature>
<dbReference type="OrthoDB" id="3064136at2759"/>
<feature type="compositionally biased region" description="Low complexity" evidence="1">
    <location>
        <begin position="179"/>
        <end position="194"/>
    </location>
</feature>
<dbReference type="InParanoid" id="K5WCP2"/>
<dbReference type="HOGENOM" id="CLU_562788_0_0_1"/>
<dbReference type="STRING" id="650164.K5WCP2"/>
<feature type="compositionally biased region" description="Polar residues" evidence="1">
    <location>
        <begin position="87"/>
        <end position="97"/>
    </location>
</feature>
<dbReference type="Proteomes" id="UP000008370">
    <property type="component" value="Unassembled WGS sequence"/>
</dbReference>
<feature type="non-terminal residue" evidence="2">
    <location>
        <position position="523"/>
    </location>
</feature>
<feature type="region of interest" description="Disordered" evidence="1">
    <location>
        <begin position="275"/>
        <end position="433"/>
    </location>
</feature>
<evidence type="ECO:0000313" key="3">
    <source>
        <dbReference type="Proteomes" id="UP000008370"/>
    </source>
</evidence>
<dbReference type="EMBL" id="JH930471">
    <property type="protein sequence ID" value="EKM56774.1"/>
    <property type="molecule type" value="Genomic_DNA"/>
</dbReference>
<sequence length="523" mass="56649">MTESRLAERRTPMPLLLDDFPIPPSHIPNTPLATPISMGIPSPGLCSNPPLSRPPSTPLPPVPGPSPISEHETLMFISAERSRRLSKMSTASTVSQYSKRDSTATVSSLASSSAHPSIAHQPSSPTSPRFGSAASIRSFRSASSHASSSQSHSRRVLEKSPMLEPKIFEEDPAEISQISLSDLPSLSSSTSTLPRSHRGLSDTEEDESSELGIGLSLSRRRSGRSHRMGPGMNDSISSIDMRDLPALQEDEAELIVVPPIAAVVSKSAPHLRPGYILAKPPRPPTAIMNKELPPLPLNMHGRSSTLTRSDTASTSTSASHSRSGSSHLRTLSSHLQDDDARNGAESPDIVQIMSRTPRPSRKSSSHFSGSRSRSRPNSTRRSCGSSLHSHRSKRFDDGNPVPVPVVRRDDSEIAYARKQRDDDDESDYGEVLDGTGTVMDARMLDRDIEERLERQLDGLGSEDELSDGGLSDSSIDMQTPLPHLMLREGVLSPHSKLLGKCLRAPSPQDRHLSMGSISKCHTM</sequence>
<feature type="region of interest" description="Disordered" evidence="1">
    <location>
        <begin position="1"/>
        <end position="237"/>
    </location>
</feature>
<feature type="compositionally biased region" description="Low complexity" evidence="1">
    <location>
        <begin position="302"/>
        <end position="334"/>
    </location>
</feature>
<gene>
    <name evidence="2" type="ORF">PHACADRAFT_207968</name>
</gene>
<dbReference type="KEGG" id="pco:PHACADRAFT_207968"/>
<proteinExistence type="predicted"/>
<organism evidence="2 3">
    <name type="scientific">Phanerochaete carnosa (strain HHB-10118-sp)</name>
    <name type="common">White-rot fungus</name>
    <name type="synonym">Peniophora carnosa</name>
    <dbReference type="NCBI Taxonomy" id="650164"/>
    <lineage>
        <taxon>Eukaryota</taxon>
        <taxon>Fungi</taxon>
        <taxon>Dikarya</taxon>
        <taxon>Basidiomycota</taxon>
        <taxon>Agaricomycotina</taxon>
        <taxon>Agaricomycetes</taxon>
        <taxon>Polyporales</taxon>
        <taxon>Phanerochaetaceae</taxon>
        <taxon>Phanerochaete</taxon>
    </lineage>
</organism>
<feature type="compositionally biased region" description="Basic and acidic residues" evidence="1">
    <location>
        <begin position="1"/>
        <end position="11"/>
    </location>
</feature>
<feature type="compositionally biased region" description="Low complexity" evidence="1">
    <location>
        <begin position="365"/>
        <end position="382"/>
    </location>
</feature>
<keyword evidence="3" id="KW-1185">Reference proteome</keyword>